<dbReference type="EMBL" id="CAJHJT010000001">
    <property type="protein sequence ID" value="CAD6991249.1"/>
    <property type="molecule type" value="Genomic_DNA"/>
</dbReference>
<comment type="caution">
    <text evidence="2">The sequence shown here is derived from an EMBL/GenBank/DDBJ whole genome shotgun (WGS) entry which is preliminary data.</text>
</comment>
<evidence type="ECO:0000313" key="2">
    <source>
        <dbReference type="EMBL" id="CAD6991249.1"/>
    </source>
</evidence>
<proteinExistence type="predicted"/>
<dbReference type="Proteomes" id="UP000606786">
    <property type="component" value="Unassembled WGS sequence"/>
</dbReference>
<reference evidence="2" key="1">
    <citation type="submission" date="2020-11" db="EMBL/GenBank/DDBJ databases">
        <authorList>
            <person name="Whitehead M."/>
        </authorList>
    </citation>
    <scope>NUCLEOTIDE SEQUENCE</scope>
    <source>
        <strain evidence="2">EGII</strain>
    </source>
</reference>
<name>A0A811TWY2_CERCA</name>
<evidence type="ECO:0000313" key="3">
    <source>
        <dbReference type="Proteomes" id="UP000606786"/>
    </source>
</evidence>
<keyword evidence="3" id="KW-1185">Reference proteome</keyword>
<protein>
    <submittedName>
        <fullName evidence="2">(Mediterranean fruit fly) hypothetical protein</fullName>
    </submittedName>
</protein>
<sequence length="103" mass="11813">MYPSYICYTCAHVMELNKHHDNDDFPLKYKKESVNLNLIFVNSLLKSFKPHKSANKFFSTSLRTYIHTYIHSKVGMSYAAKERKQANKSTGNKHPITSANGKG</sequence>
<feature type="region of interest" description="Disordered" evidence="1">
    <location>
        <begin position="81"/>
        <end position="103"/>
    </location>
</feature>
<organism evidence="2 3">
    <name type="scientific">Ceratitis capitata</name>
    <name type="common">Mediterranean fruit fly</name>
    <name type="synonym">Tephritis capitata</name>
    <dbReference type="NCBI Taxonomy" id="7213"/>
    <lineage>
        <taxon>Eukaryota</taxon>
        <taxon>Metazoa</taxon>
        <taxon>Ecdysozoa</taxon>
        <taxon>Arthropoda</taxon>
        <taxon>Hexapoda</taxon>
        <taxon>Insecta</taxon>
        <taxon>Pterygota</taxon>
        <taxon>Neoptera</taxon>
        <taxon>Endopterygota</taxon>
        <taxon>Diptera</taxon>
        <taxon>Brachycera</taxon>
        <taxon>Muscomorpha</taxon>
        <taxon>Tephritoidea</taxon>
        <taxon>Tephritidae</taxon>
        <taxon>Ceratitis</taxon>
        <taxon>Ceratitis</taxon>
    </lineage>
</organism>
<feature type="compositionally biased region" description="Polar residues" evidence="1">
    <location>
        <begin position="87"/>
        <end position="103"/>
    </location>
</feature>
<accession>A0A811TWY2</accession>
<dbReference type="AlphaFoldDB" id="A0A811TWY2"/>
<evidence type="ECO:0000256" key="1">
    <source>
        <dbReference type="SAM" id="MobiDB-lite"/>
    </source>
</evidence>
<gene>
    <name evidence="2" type="ORF">CCAP1982_LOCUS184</name>
</gene>